<reference evidence="1" key="1">
    <citation type="submission" date="2014-04" db="EMBL/GenBank/DDBJ databases">
        <authorList>
            <person name="Bishop-Lilly K.A."/>
            <person name="Broomall S.M."/>
            <person name="Chain P.S."/>
            <person name="Chertkov O."/>
            <person name="Coyne S.R."/>
            <person name="Daligault H.E."/>
            <person name="Davenport K.W."/>
            <person name="Erkkila T."/>
            <person name="Frey K.G."/>
            <person name="Gibbons H.S."/>
            <person name="Gu W."/>
            <person name="Jaissle J."/>
            <person name="Johnson S.L."/>
            <person name="Koroleva G.I."/>
            <person name="Ladner J.T."/>
            <person name="Lo C.-C."/>
            <person name="Minogue T.D."/>
            <person name="Munk C."/>
            <person name="Palacios G.F."/>
            <person name="Redden C.L."/>
            <person name="Rosenzweig C.N."/>
            <person name="Scholz M.B."/>
            <person name="Teshima H."/>
            <person name="Xu Y."/>
        </authorList>
    </citation>
    <scope>NUCLEOTIDE SEQUENCE [LARGE SCALE GENOMIC DNA]</scope>
    <source>
        <strain evidence="1">BHP</strain>
    </source>
</reference>
<dbReference type="EMBL" id="JMQC01000011">
    <property type="protein sequence ID" value="KFM95255.1"/>
    <property type="molecule type" value="Genomic_DNA"/>
</dbReference>
<dbReference type="EMBL" id="QVOD01000056">
    <property type="protein sequence ID" value="RFT62964.1"/>
    <property type="molecule type" value="Genomic_DNA"/>
</dbReference>
<dbReference type="Proteomes" id="UP000264294">
    <property type="component" value="Unassembled WGS sequence"/>
</dbReference>
<organism evidence="1">
    <name type="scientific">Bacillus clarus</name>
    <dbReference type="NCBI Taxonomy" id="2338372"/>
    <lineage>
        <taxon>Bacteria</taxon>
        <taxon>Bacillati</taxon>
        <taxon>Bacillota</taxon>
        <taxon>Bacilli</taxon>
        <taxon>Bacillales</taxon>
        <taxon>Bacillaceae</taxon>
        <taxon>Bacillus</taxon>
        <taxon>Bacillus cereus group</taxon>
    </lineage>
</organism>
<accession>A0A090YT19</accession>
<evidence type="ECO:0000313" key="2">
    <source>
        <dbReference type="EMBL" id="RFT62964.1"/>
    </source>
</evidence>
<gene>
    <name evidence="2" type="ORF">D0U04_26515</name>
    <name evidence="1" type="ORF">DJ93_5657</name>
</gene>
<protein>
    <submittedName>
        <fullName evidence="1">Uncharacterized protein</fullName>
    </submittedName>
</protein>
<dbReference type="Proteomes" id="UP000029389">
    <property type="component" value="Unassembled WGS sequence"/>
</dbReference>
<dbReference type="AlphaFoldDB" id="A0A090YT19"/>
<comment type="caution">
    <text evidence="1">The sequence shown here is derived from an EMBL/GenBank/DDBJ whole genome shotgun (WGS) entry which is preliminary data.</text>
</comment>
<reference evidence="2 3" key="2">
    <citation type="submission" date="2018-08" db="EMBL/GenBank/DDBJ databases">
        <title>Bacillus clarus sp. nov. strain PS00077A.</title>
        <authorList>
            <person name="Mendez Acevedo M."/>
            <person name="Carroll L."/>
            <person name="Mukherjee M."/>
            <person name="Wiedmann M."/>
            <person name="Kovac J."/>
        </authorList>
    </citation>
    <scope>NUCLEOTIDE SEQUENCE [LARGE SCALE GENOMIC DNA]</scope>
    <source>
        <strain evidence="2 3">PS00077A</strain>
    </source>
</reference>
<proteinExistence type="predicted"/>
<evidence type="ECO:0000313" key="3">
    <source>
        <dbReference type="Proteomes" id="UP000264294"/>
    </source>
</evidence>
<name>A0A090YT19_9BACI</name>
<evidence type="ECO:0000313" key="1">
    <source>
        <dbReference type="EMBL" id="KFM95255.1"/>
    </source>
</evidence>
<keyword evidence="3" id="KW-1185">Reference proteome</keyword>
<sequence>MNPLNVSSIKILLAHSWQGNTAKEIERRLSEVDKELVYRIDEFKRIEVDLEKYRKAVEGECIMMKLFTKLKDVLVISTHRVGIFFIKKRHSNECLFLTSK</sequence>